<dbReference type="GO" id="GO:0005634">
    <property type="term" value="C:nucleus"/>
    <property type="evidence" value="ECO:0007669"/>
    <property type="project" value="TreeGrafter"/>
</dbReference>
<sequence length="228" mass="26810">DILLVLKFTSFTQNNFHNRSFTSSCYLPKELIAWNIFLDVWKKGIFCYDYISYHLNSIHQKYIKIHLNSGSYRCCAKQNKFYCIRHYYKSCKKYPDEYGVPSIIPNFQISQNYSRSSMSETSTSDNKETYPNTSPSGLPTFNCNLCQKSNFTRQHLLDYCNSNHLFQIVPVTCSLCISLSWADPSQSTRIFFSYLNQRHQCDYREFVNLQQGEETHYQTAVESLQVNI</sequence>
<dbReference type="GO" id="GO:0000724">
    <property type="term" value="P:double-strand break repair via homologous recombination"/>
    <property type="evidence" value="ECO:0007669"/>
    <property type="project" value="TreeGrafter"/>
</dbReference>
<dbReference type="GO" id="GO:0003697">
    <property type="term" value="F:single-stranded DNA binding"/>
    <property type="evidence" value="ECO:0007669"/>
    <property type="project" value="TreeGrafter"/>
</dbReference>
<evidence type="ECO:0000313" key="3">
    <source>
        <dbReference type="Proteomes" id="UP000694399"/>
    </source>
</evidence>
<dbReference type="AlphaFoldDB" id="A0A8C9D4J0"/>
<protein>
    <submittedName>
        <fullName evidence="2">Uncharacterized protein</fullName>
    </submittedName>
</protein>
<dbReference type="PANTHER" id="PTHR46968:SF2">
    <property type="entry name" value="E3 UBIQUITIN-PROTEIN LIGASE RNF138"/>
    <property type="match status" value="1"/>
</dbReference>
<dbReference type="Ensembl" id="ENSPLOT00000015113.1">
    <property type="protein sequence ID" value="ENSPLOP00000013626.1"/>
    <property type="gene ID" value="ENSPLOG00000009986.1"/>
</dbReference>
<dbReference type="GO" id="GO:0010792">
    <property type="term" value="P:DNA double-strand break processing involved in repair via single-strand annealing"/>
    <property type="evidence" value="ECO:0007669"/>
    <property type="project" value="TreeGrafter"/>
</dbReference>
<dbReference type="GeneTree" id="ENSGT00950000182909"/>
<reference evidence="2" key="3">
    <citation type="submission" date="2025-09" db="UniProtKB">
        <authorList>
            <consortium name="Ensembl"/>
        </authorList>
    </citation>
    <scope>IDENTIFICATION</scope>
</reference>
<dbReference type="GO" id="GO:0061630">
    <property type="term" value="F:ubiquitin protein ligase activity"/>
    <property type="evidence" value="ECO:0007669"/>
    <property type="project" value="TreeGrafter"/>
</dbReference>
<proteinExistence type="predicted"/>
<reference evidence="2" key="1">
    <citation type="journal article" date="2019" name="bioRxiv">
        <title>Long live the king: chromosome-level assembly of the lion (Panthera leo) using linked-read, Hi-C, and long read data.</title>
        <authorList>
            <person name="Armstrong E.E."/>
            <person name="Taylor R.W."/>
            <person name="Miller D.E."/>
            <person name="Kaelin C."/>
            <person name="Barsh G."/>
            <person name="Hadly E.A."/>
            <person name="Petrov D."/>
        </authorList>
    </citation>
    <scope>NUCLEOTIDE SEQUENCE [LARGE SCALE GENOMIC DNA]</scope>
</reference>
<evidence type="ECO:0000313" key="2">
    <source>
        <dbReference type="Ensembl" id="ENSPLOP00000013626.1"/>
    </source>
</evidence>
<keyword evidence="3" id="KW-1185">Reference proteome</keyword>
<dbReference type="PANTHER" id="PTHR46968">
    <property type="entry name" value="E3 UBIQUITIN-PROTEIN LIGASE RNF138"/>
    <property type="match status" value="1"/>
</dbReference>
<dbReference type="InterPro" id="IPR052498">
    <property type="entry name" value="E3_ubiq-protein_ligase_RNF138"/>
</dbReference>
<organism evidence="2 3">
    <name type="scientific">Panthera leo</name>
    <name type="common">Lion</name>
    <dbReference type="NCBI Taxonomy" id="9689"/>
    <lineage>
        <taxon>Eukaryota</taxon>
        <taxon>Metazoa</taxon>
        <taxon>Chordata</taxon>
        <taxon>Craniata</taxon>
        <taxon>Vertebrata</taxon>
        <taxon>Euteleostomi</taxon>
        <taxon>Mammalia</taxon>
        <taxon>Eutheria</taxon>
        <taxon>Laurasiatheria</taxon>
        <taxon>Carnivora</taxon>
        <taxon>Feliformia</taxon>
        <taxon>Felidae</taxon>
        <taxon>Pantherinae</taxon>
        <taxon>Panthera</taxon>
    </lineage>
</organism>
<dbReference type="OMA" id="ELIAWNI"/>
<evidence type="ECO:0000256" key="1">
    <source>
        <dbReference type="ARBA" id="ARBA00022843"/>
    </source>
</evidence>
<dbReference type="Proteomes" id="UP000694399">
    <property type="component" value="Chromosome B2"/>
</dbReference>
<reference evidence="2" key="2">
    <citation type="submission" date="2025-08" db="UniProtKB">
        <authorList>
            <consortium name="Ensembl"/>
        </authorList>
    </citation>
    <scope>IDENTIFICATION</scope>
</reference>
<dbReference type="GO" id="GO:0035861">
    <property type="term" value="C:site of double-strand break"/>
    <property type="evidence" value="ECO:0007669"/>
    <property type="project" value="TreeGrafter"/>
</dbReference>
<name>A0A8C9D4J0_PANLE</name>
<keyword evidence="1" id="KW-0832">Ubl conjugation</keyword>
<accession>A0A8C9D4J0</accession>